<dbReference type="eggNOG" id="KOG4585">
    <property type="taxonomic scope" value="Eukaryota"/>
</dbReference>
<dbReference type="EMBL" id="KB446561">
    <property type="protein sequence ID" value="EME79855.1"/>
    <property type="molecule type" value="Genomic_DNA"/>
</dbReference>
<dbReference type="KEGG" id="pfj:MYCFIDRAFT_37542"/>
<accession>M2YQ63</accession>
<proteinExistence type="predicted"/>
<keyword evidence="2" id="KW-0479">Metal-binding</keyword>
<keyword evidence="5" id="KW-1185">Reference proteome</keyword>
<dbReference type="InterPro" id="IPR027806">
    <property type="entry name" value="HARBI1_dom"/>
</dbReference>
<reference evidence="4 5" key="1">
    <citation type="journal article" date="2012" name="PLoS Pathog.">
        <title>Diverse lifestyles and strategies of plant pathogenesis encoded in the genomes of eighteen Dothideomycetes fungi.</title>
        <authorList>
            <person name="Ohm R.A."/>
            <person name="Feau N."/>
            <person name="Henrissat B."/>
            <person name="Schoch C.L."/>
            <person name="Horwitz B.A."/>
            <person name="Barry K.W."/>
            <person name="Condon B.J."/>
            <person name="Copeland A.C."/>
            <person name="Dhillon B."/>
            <person name="Glaser F."/>
            <person name="Hesse C.N."/>
            <person name="Kosti I."/>
            <person name="LaButti K."/>
            <person name="Lindquist E.A."/>
            <person name="Lucas S."/>
            <person name="Salamov A.A."/>
            <person name="Bradshaw R.E."/>
            <person name="Ciuffetti L."/>
            <person name="Hamelin R.C."/>
            <person name="Kema G.H.J."/>
            <person name="Lawrence C."/>
            <person name="Scott J.A."/>
            <person name="Spatafora J.W."/>
            <person name="Turgeon B.G."/>
            <person name="de Wit P.J.G.M."/>
            <person name="Zhong S."/>
            <person name="Goodwin S.B."/>
            <person name="Grigoriev I.V."/>
        </authorList>
    </citation>
    <scope>NUCLEOTIDE SEQUENCE [LARGE SCALE GENOMIC DNA]</scope>
    <source>
        <strain evidence="4 5">CIRAD86</strain>
    </source>
</reference>
<evidence type="ECO:0000313" key="5">
    <source>
        <dbReference type="Proteomes" id="UP000016932"/>
    </source>
</evidence>
<dbReference type="OrthoDB" id="4954565at2759"/>
<dbReference type="HOGENOM" id="CLU_183425_0_0_1"/>
<evidence type="ECO:0000259" key="3">
    <source>
        <dbReference type="Pfam" id="PF13359"/>
    </source>
</evidence>
<name>M2YQ63_PSEFD</name>
<dbReference type="STRING" id="383855.M2YQ63"/>
<dbReference type="RefSeq" id="XP_007928816.1">
    <property type="nucleotide sequence ID" value="XM_007930625.1"/>
</dbReference>
<dbReference type="GeneID" id="19339187"/>
<dbReference type="AlphaFoldDB" id="M2YQ63"/>
<organism evidence="4 5">
    <name type="scientific">Pseudocercospora fijiensis (strain CIRAD86)</name>
    <name type="common">Black leaf streak disease fungus</name>
    <name type="synonym">Mycosphaerella fijiensis</name>
    <dbReference type="NCBI Taxonomy" id="383855"/>
    <lineage>
        <taxon>Eukaryota</taxon>
        <taxon>Fungi</taxon>
        <taxon>Dikarya</taxon>
        <taxon>Ascomycota</taxon>
        <taxon>Pezizomycotina</taxon>
        <taxon>Dothideomycetes</taxon>
        <taxon>Dothideomycetidae</taxon>
        <taxon>Mycosphaerellales</taxon>
        <taxon>Mycosphaerellaceae</taxon>
        <taxon>Pseudocercospora</taxon>
    </lineage>
</organism>
<dbReference type="GO" id="GO:0046872">
    <property type="term" value="F:metal ion binding"/>
    <property type="evidence" value="ECO:0007669"/>
    <property type="project" value="UniProtKB-KW"/>
</dbReference>
<dbReference type="Proteomes" id="UP000016932">
    <property type="component" value="Unassembled WGS sequence"/>
</dbReference>
<protein>
    <recommendedName>
        <fullName evidence="3">DDE Tnp4 domain-containing protein</fullName>
    </recommendedName>
</protein>
<feature type="domain" description="DDE Tnp4" evidence="3">
    <location>
        <begin position="2"/>
        <end position="53"/>
    </location>
</feature>
<evidence type="ECO:0000256" key="2">
    <source>
        <dbReference type="ARBA" id="ARBA00022723"/>
    </source>
</evidence>
<gene>
    <name evidence="4" type="ORF">MYCFIDRAFT_37542</name>
</gene>
<dbReference type="VEuPathDB" id="FungiDB:MYCFIDRAFT_37542"/>
<feature type="non-terminal residue" evidence="4">
    <location>
        <position position="1"/>
    </location>
</feature>
<evidence type="ECO:0000256" key="1">
    <source>
        <dbReference type="ARBA" id="ARBA00001968"/>
    </source>
</evidence>
<sequence>ELFNLRHSSLRNVIERTFSILKERFKILRNTNRPAFNIETQVALVYSLVCLYNFIRRTNLSDELITNEFKR</sequence>
<evidence type="ECO:0000313" key="4">
    <source>
        <dbReference type="EMBL" id="EME79855.1"/>
    </source>
</evidence>
<dbReference type="Pfam" id="PF13359">
    <property type="entry name" value="DDE_Tnp_4"/>
    <property type="match status" value="1"/>
</dbReference>
<comment type="cofactor">
    <cofactor evidence="1">
        <name>a divalent metal cation</name>
        <dbReference type="ChEBI" id="CHEBI:60240"/>
    </cofactor>
</comment>